<dbReference type="RefSeq" id="XP_002775249.1">
    <property type="nucleotide sequence ID" value="XM_002775203.1"/>
</dbReference>
<organism evidence="3">
    <name type="scientific">Perkinsus marinus (strain ATCC 50983 / TXsc)</name>
    <dbReference type="NCBI Taxonomy" id="423536"/>
    <lineage>
        <taxon>Eukaryota</taxon>
        <taxon>Sar</taxon>
        <taxon>Alveolata</taxon>
        <taxon>Perkinsozoa</taxon>
        <taxon>Perkinsea</taxon>
        <taxon>Perkinsida</taxon>
        <taxon>Perkinsidae</taxon>
        <taxon>Perkinsus</taxon>
    </lineage>
</organism>
<reference evidence="2 3" key="1">
    <citation type="submission" date="2008-07" db="EMBL/GenBank/DDBJ databases">
        <authorList>
            <person name="El-Sayed N."/>
            <person name="Caler E."/>
            <person name="Inman J."/>
            <person name="Amedeo P."/>
            <person name="Hass B."/>
            <person name="Wortman J."/>
        </authorList>
    </citation>
    <scope>NUCLEOTIDE SEQUENCE [LARGE SCALE GENOMIC DNA]</scope>
    <source>
        <strain evidence="3">ATCC 50983 / TXsc</strain>
    </source>
</reference>
<feature type="compositionally biased region" description="Low complexity" evidence="1">
    <location>
        <begin position="12"/>
        <end position="22"/>
    </location>
</feature>
<evidence type="ECO:0000313" key="2">
    <source>
        <dbReference type="EMBL" id="EER07065.1"/>
    </source>
</evidence>
<dbReference type="InterPro" id="IPR039646">
    <property type="entry name" value="ZNHIT2"/>
</dbReference>
<evidence type="ECO:0000256" key="1">
    <source>
        <dbReference type="SAM" id="MobiDB-lite"/>
    </source>
</evidence>
<feature type="non-terminal residue" evidence="2">
    <location>
        <position position="306"/>
    </location>
</feature>
<gene>
    <name evidence="2" type="ORF">Pmar_PMAR015477</name>
</gene>
<evidence type="ECO:0000313" key="3">
    <source>
        <dbReference type="Proteomes" id="UP000007800"/>
    </source>
</evidence>
<dbReference type="AlphaFoldDB" id="C5L8A9"/>
<dbReference type="OrthoDB" id="413267at2759"/>
<name>C5L8A9_PERM5</name>
<dbReference type="InParanoid" id="C5L8A9"/>
<accession>C5L8A9</accession>
<dbReference type="Proteomes" id="UP000007800">
    <property type="component" value="Unassembled WGS sequence"/>
</dbReference>
<feature type="region of interest" description="Disordered" evidence="1">
    <location>
        <begin position="1"/>
        <end position="23"/>
    </location>
</feature>
<dbReference type="OMA" id="WEDKIRS"/>
<proteinExistence type="predicted"/>
<keyword evidence="3" id="KW-1185">Reference proteome</keyword>
<dbReference type="PANTHER" id="PTHR15555:SF0">
    <property type="entry name" value="ZINC FINGER HIT DOMAIN-CONTAINING PROTEIN 2"/>
    <property type="match status" value="1"/>
</dbReference>
<dbReference type="EMBL" id="GG680063">
    <property type="protein sequence ID" value="EER07065.1"/>
    <property type="molecule type" value="Genomic_DNA"/>
</dbReference>
<dbReference type="PANTHER" id="PTHR15555">
    <property type="entry name" value="ZINC FINGER HIT DOMAIN CONTAINING PROTEIN 2 PROTEIN FON -RELATED"/>
    <property type="match status" value="1"/>
</dbReference>
<dbReference type="GeneID" id="9059447"/>
<protein>
    <submittedName>
        <fullName evidence="2">Uncharacterized protein</fullName>
    </submittedName>
</protein>
<sequence>MPDIDALDVINGSGSSSSSSSSTNDDVVVVRYCSVACYKEHSNGRCSQGFYHDEVMSYTQVNKPTEEEKRNVEMMIYDNNNNSDDISSTTSSYDDDDDDDEVLNLYRLLDALDDDDGHQKEKDMILAHLGDYLSQEQINDFRSELKSGKLYHQFLNKNTDDDDVIEEWSPWWKDKVLASERSYEATANRRLRRHLCCDGTIGTLTLVVKEDIIVYRICSVLYGYTKLVRQEDNHLNCIDYDNLRQMAITNMYNDPQAWQDVSDILDNERSYQLLMSILYEIRTMLVSSGIQSKKEIMALRLLESYT</sequence>